<feature type="domain" description="DUF397" evidence="2">
    <location>
        <begin position="13"/>
        <end position="65"/>
    </location>
</feature>
<organism evidence="3 4">
    <name type="scientific">Streptomyces enissocaesilis</name>
    <dbReference type="NCBI Taxonomy" id="332589"/>
    <lineage>
        <taxon>Bacteria</taxon>
        <taxon>Bacillati</taxon>
        <taxon>Actinomycetota</taxon>
        <taxon>Actinomycetes</taxon>
        <taxon>Kitasatosporales</taxon>
        <taxon>Streptomycetaceae</taxon>
        <taxon>Streptomyces</taxon>
        <taxon>Streptomyces rochei group</taxon>
    </lineage>
</organism>
<evidence type="ECO:0000259" key="2">
    <source>
        <dbReference type="Pfam" id="PF04149"/>
    </source>
</evidence>
<keyword evidence="1" id="KW-1133">Transmembrane helix</keyword>
<keyword evidence="4" id="KW-1185">Reference proteome</keyword>
<gene>
    <name evidence="3" type="ORF">GCM10010446_38460</name>
</gene>
<dbReference type="InterPro" id="IPR007278">
    <property type="entry name" value="DUF397"/>
</dbReference>
<evidence type="ECO:0000313" key="3">
    <source>
        <dbReference type="EMBL" id="GAA2949591.1"/>
    </source>
</evidence>
<keyword evidence="1" id="KW-0812">Transmembrane</keyword>
<evidence type="ECO:0000256" key="1">
    <source>
        <dbReference type="SAM" id="Phobius"/>
    </source>
</evidence>
<protein>
    <recommendedName>
        <fullName evidence="2">DUF397 domain-containing protein</fullName>
    </recommendedName>
</protein>
<reference evidence="3 4" key="1">
    <citation type="journal article" date="2019" name="Int. J. Syst. Evol. Microbiol.">
        <title>The Global Catalogue of Microorganisms (GCM) 10K type strain sequencing project: providing services to taxonomists for standard genome sequencing and annotation.</title>
        <authorList>
            <consortium name="The Broad Institute Genomics Platform"/>
            <consortium name="The Broad Institute Genome Sequencing Center for Infectious Disease"/>
            <person name="Wu L."/>
            <person name="Ma J."/>
        </authorList>
    </citation>
    <scope>NUCLEOTIDE SEQUENCE [LARGE SCALE GENOMIC DNA]</scope>
    <source>
        <strain evidence="3 4">JCM 9088</strain>
    </source>
</reference>
<dbReference type="EMBL" id="BAAAUD010000039">
    <property type="protein sequence ID" value="GAA2949591.1"/>
    <property type="molecule type" value="Genomic_DNA"/>
</dbReference>
<feature type="transmembrane region" description="Helical" evidence="1">
    <location>
        <begin position="47"/>
        <end position="64"/>
    </location>
</feature>
<evidence type="ECO:0000313" key="4">
    <source>
        <dbReference type="Proteomes" id="UP001500403"/>
    </source>
</evidence>
<dbReference type="Pfam" id="PF04149">
    <property type="entry name" value="DUF397"/>
    <property type="match status" value="1"/>
</dbReference>
<dbReference type="Proteomes" id="UP001500403">
    <property type="component" value="Unassembled WGS sequence"/>
</dbReference>
<name>A0ABN3XDI9_9ACTN</name>
<dbReference type="RefSeq" id="WP_344496746.1">
    <property type="nucleotide sequence ID" value="NZ_BAAAUD010000039.1"/>
</dbReference>
<comment type="caution">
    <text evidence="3">The sequence shown here is derived from an EMBL/GenBank/DDBJ whole genome shotgun (WGS) entry which is preliminary data.</text>
</comment>
<proteinExistence type="predicted"/>
<keyword evidence="1" id="KW-0472">Membrane</keyword>
<sequence>MNKAPTAAQLAAAGWFKSSYSAADNECVEIAHARSWVGVRDSKATQGTVLAVTAAAFAAFLGGVKGDGPDRTV</sequence>
<accession>A0ABN3XDI9</accession>